<dbReference type="GeneID" id="63210197"/>
<protein>
    <submittedName>
        <fullName evidence="1">Uncharacterized protein</fullName>
    </submittedName>
</protein>
<name>A0A2D1GPT1_9CAUD</name>
<gene>
    <name evidence="1" type="primary">94</name>
    <name evidence="1" type="ORF">SEA_KUMAO_94</name>
</gene>
<sequence length="56" mass="6677">MDRYKVVRQTVKKEVFYVRASSFDEAEAIARERREMGVRGQRSKTVEWEAYYSPGE</sequence>
<evidence type="ECO:0000313" key="1">
    <source>
        <dbReference type="EMBL" id="ATN94056.1"/>
    </source>
</evidence>
<keyword evidence="2" id="KW-1185">Reference proteome</keyword>
<reference evidence="2" key="1">
    <citation type="submission" date="2017-09" db="EMBL/GenBank/DDBJ databases">
        <authorList>
            <person name="Ehlers B."/>
            <person name="Leendertz F.H."/>
        </authorList>
    </citation>
    <scope>NUCLEOTIDE SEQUENCE [LARGE SCALE GENOMIC DNA]</scope>
</reference>
<accession>A0A2D1GPT1</accession>
<dbReference type="EMBL" id="MG009575">
    <property type="protein sequence ID" value="ATN94056.1"/>
    <property type="molecule type" value="Genomic_DNA"/>
</dbReference>
<dbReference type="Proteomes" id="UP000229090">
    <property type="component" value="Segment"/>
</dbReference>
<proteinExistence type="predicted"/>
<evidence type="ECO:0000313" key="2">
    <source>
        <dbReference type="Proteomes" id="UP000229090"/>
    </source>
</evidence>
<organism evidence="1 2">
    <name type="scientific">Mycobacterium phage Kumao</name>
    <dbReference type="NCBI Taxonomy" id="2041344"/>
    <lineage>
        <taxon>Viruses</taxon>
        <taxon>Duplodnaviria</taxon>
        <taxon>Heunggongvirae</taxon>
        <taxon>Uroviricota</taxon>
        <taxon>Caudoviricetes</taxon>
        <taxon>Vilmaviridae</taxon>
        <taxon>Kumaovirus</taxon>
        <taxon>Kumaovirus kumao</taxon>
    </lineage>
</organism>
<dbReference type="RefSeq" id="YP_010013583.1">
    <property type="nucleotide sequence ID" value="NC_053512.1"/>
</dbReference>
<dbReference type="KEGG" id="vg:63210197"/>